<evidence type="ECO:0000313" key="2">
    <source>
        <dbReference type="EMBL" id="MDE8652622.1"/>
    </source>
</evidence>
<evidence type="ECO:0000256" key="1">
    <source>
        <dbReference type="SAM" id="SignalP"/>
    </source>
</evidence>
<keyword evidence="1" id="KW-0732">Signal</keyword>
<gene>
    <name evidence="2" type="ORF">PYV00_13005</name>
</gene>
<dbReference type="EMBL" id="JARESE010000044">
    <property type="protein sequence ID" value="MDE8652622.1"/>
    <property type="molecule type" value="Genomic_DNA"/>
</dbReference>
<dbReference type="RefSeq" id="WP_275228703.1">
    <property type="nucleotide sequence ID" value="NZ_JARESE010000044.1"/>
</dbReference>
<dbReference type="Proteomes" id="UP001216253">
    <property type="component" value="Unassembled WGS sequence"/>
</dbReference>
<proteinExistence type="predicted"/>
<keyword evidence="3" id="KW-1185">Reference proteome</keyword>
<evidence type="ECO:0000313" key="3">
    <source>
        <dbReference type="Proteomes" id="UP001216253"/>
    </source>
</evidence>
<name>A0ABT5WRF6_9SPHN</name>
<organism evidence="2 3">
    <name type="scientific">Novosphingobium album</name>
    <name type="common">ex Liu et al. 2023</name>
    <dbReference type="NCBI Taxonomy" id="3031130"/>
    <lineage>
        <taxon>Bacteria</taxon>
        <taxon>Pseudomonadati</taxon>
        <taxon>Pseudomonadota</taxon>
        <taxon>Alphaproteobacteria</taxon>
        <taxon>Sphingomonadales</taxon>
        <taxon>Sphingomonadaceae</taxon>
        <taxon>Novosphingobium</taxon>
    </lineage>
</organism>
<reference evidence="2 3" key="1">
    <citation type="submission" date="2023-03" db="EMBL/GenBank/DDBJ databases">
        <title>NovoSphingobium album sp. nov. isolated from polycyclic aromatic hydrocarbons- and heavy-metal polluted soil.</title>
        <authorList>
            <person name="Liu Z."/>
            <person name="Wang K."/>
        </authorList>
    </citation>
    <scope>NUCLEOTIDE SEQUENCE [LARGE SCALE GENOMIC DNA]</scope>
    <source>
        <strain evidence="2 3">H3SJ31-1</strain>
    </source>
</reference>
<protein>
    <submittedName>
        <fullName evidence="2">Uncharacterized protein</fullName>
    </submittedName>
</protein>
<comment type="caution">
    <text evidence="2">The sequence shown here is derived from an EMBL/GenBank/DDBJ whole genome shotgun (WGS) entry which is preliminary data.</text>
</comment>
<accession>A0ABT5WRF6</accession>
<feature type="signal peptide" evidence="1">
    <location>
        <begin position="1"/>
        <end position="21"/>
    </location>
</feature>
<feature type="chain" id="PRO_5046980677" evidence="1">
    <location>
        <begin position="22"/>
        <end position="280"/>
    </location>
</feature>
<sequence>MKRVILSAACLAGCIPVAAHAGACEDSFQKSGNAVTGLRFRAAASVADLSPDMAIRQMEGVAKARGYTVLASEPAGGSLLLEQPMSGKARAFPLEVRAVSAGGFGTVSIEAKLPAAMSSPAEAVKSELCLMLGGIKGGKEGKLAAGRAARAAPAAAAPVAISALEFSHQISKDTERNSAAIVPRYTGKQFTLSGEIDYVIRDGEYYRVAFKIPDPWNEALRLPNAAKFKTDLSCLMAPGQSVWALQQKPGRQVRLTGTFYRFDEFRHAAWFNECVPAQGR</sequence>